<keyword evidence="1" id="KW-0732">Signal</keyword>
<organism evidence="2 3">
    <name type="scientific">Thioalkalivibrio denitrificans</name>
    <dbReference type="NCBI Taxonomy" id="108003"/>
    <lineage>
        <taxon>Bacteria</taxon>
        <taxon>Pseudomonadati</taxon>
        <taxon>Pseudomonadota</taxon>
        <taxon>Gammaproteobacteria</taxon>
        <taxon>Chromatiales</taxon>
        <taxon>Ectothiorhodospiraceae</taxon>
        <taxon>Thioalkalivibrio</taxon>
    </lineage>
</organism>
<dbReference type="Proteomes" id="UP000189462">
    <property type="component" value="Unassembled WGS sequence"/>
</dbReference>
<proteinExistence type="predicted"/>
<dbReference type="InterPro" id="IPR029033">
    <property type="entry name" value="His_PPase_superfam"/>
</dbReference>
<dbReference type="Pfam" id="PF00300">
    <property type="entry name" value="His_Phos_1"/>
    <property type="match status" value="1"/>
</dbReference>
<comment type="caution">
    <text evidence="2">The sequence shown here is derived from an EMBL/GenBank/DDBJ whole genome shotgun (WGS) entry which is preliminary data.</text>
</comment>
<dbReference type="SUPFAM" id="SSF53254">
    <property type="entry name" value="Phosphoglycerate mutase-like"/>
    <property type="match status" value="1"/>
</dbReference>
<reference evidence="2 3" key="1">
    <citation type="submission" date="2017-02" db="EMBL/GenBank/DDBJ databases">
        <title>Genomic diversity within the haloalkaliphilic genus Thioalkalivibrio.</title>
        <authorList>
            <person name="Ahn A.-C."/>
            <person name="Meier-Kolthoff J."/>
            <person name="Overmars L."/>
            <person name="Richter M."/>
            <person name="Woyke T."/>
            <person name="Sorokin D.Y."/>
            <person name="Muyzer G."/>
        </authorList>
    </citation>
    <scope>NUCLEOTIDE SEQUENCE [LARGE SCALE GENOMIC DNA]</scope>
    <source>
        <strain evidence="2 3">ALJD</strain>
    </source>
</reference>
<gene>
    <name evidence="2" type="ORF">B1C78_10000</name>
</gene>
<evidence type="ECO:0000313" key="3">
    <source>
        <dbReference type="Proteomes" id="UP000189462"/>
    </source>
</evidence>
<protein>
    <submittedName>
        <fullName evidence="2">Histidine phosphatase family protein</fullName>
    </submittedName>
</protein>
<name>A0A1V3NFL0_9GAMM</name>
<sequence>MRTTPLLVTVALAGMLVMGLATTPAFAKDSLWAALAEGGKVVMVRHTESEEAEPERSLHLAHGDCSEEQNLSEEGRAQARALADAIRQHGVQVAEALTGEFCRTTETAELVFGGAETWNALNLLNVLPADEVDFLLEDVRDRIGDFRGPGNLFMVTHRPNINMLTFQNVEAGSLVILQPDGTGGFDVVGEIPLESYY</sequence>
<feature type="chain" id="PRO_5012189275" evidence="1">
    <location>
        <begin position="28"/>
        <end position="197"/>
    </location>
</feature>
<dbReference type="OrthoDB" id="8685508at2"/>
<dbReference type="EMBL" id="MVBK01000057">
    <property type="protein sequence ID" value="OOG23887.1"/>
    <property type="molecule type" value="Genomic_DNA"/>
</dbReference>
<dbReference type="CDD" id="cd07067">
    <property type="entry name" value="HP_PGM_like"/>
    <property type="match status" value="1"/>
</dbReference>
<evidence type="ECO:0000313" key="2">
    <source>
        <dbReference type="EMBL" id="OOG23887.1"/>
    </source>
</evidence>
<feature type="signal peptide" evidence="1">
    <location>
        <begin position="1"/>
        <end position="27"/>
    </location>
</feature>
<dbReference type="Gene3D" id="3.40.50.1240">
    <property type="entry name" value="Phosphoglycerate mutase-like"/>
    <property type="match status" value="1"/>
</dbReference>
<dbReference type="STRING" id="108003.B1C78_10000"/>
<dbReference type="InterPro" id="IPR013078">
    <property type="entry name" value="His_Pase_superF_clade-1"/>
</dbReference>
<dbReference type="SMART" id="SM00855">
    <property type="entry name" value="PGAM"/>
    <property type="match status" value="1"/>
</dbReference>
<dbReference type="AlphaFoldDB" id="A0A1V3NFL0"/>
<accession>A0A1V3NFL0</accession>
<evidence type="ECO:0000256" key="1">
    <source>
        <dbReference type="SAM" id="SignalP"/>
    </source>
</evidence>
<keyword evidence="3" id="KW-1185">Reference proteome</keyword>